<keyword evidence="1" id="KW-0812">Transmembrane</keyword>
<proteinExistence type="predicted"/>
<keyword evidence="3" id="KW-1185">Reference proteome</keyword>
<accession>A0AAV0FJ03</accession>
<feature type="transmembrane region" description="Helical" evidence="1">
    <location>
        <begin position="28"/>
        <end position="48"/>
    </location>
</feature>
<reference evidence="2" key="1">
    <citation type="submission" date="2022-07" db="EMBL/GenBank/DDBJ databases">
        <authorList>
            <person name="Macas J."/>
            <person name="Novak P."/>
            <person name="Neumann P."/>
        </authorList>
    </citation>
    <scope>NUCLEOTIDE SEQUENCE</scope>
</reference>
<protein>
    <submittedName>
        <fullName evidence="2">Uncharacterized protein</fullName>
    </submittedName>
</protein>
<evidence type="ECO:0000256" key="1">
    <source>
        <dbReference type="SAM" id="Phobius"/>
    </source>
</evidence>
<keyword evidence="1" id="KW-1133">Transmembrane helix</keyword>
<name>A0AAV0FJ03_9ASTE</name>
<feature type="transmembrane region" description="Helical" evidence="1">
    <location>
        <begin position="60"/>
        <end position="78"/>
    </location>
</feature>
<comment type="caution">
    <text evidence="2">The sequence shown here is derived from an EMBL/GenBank/DDBJ whole genome shotgun (WGS) entry which is preliminary data.</text>
</comment>
<evidence type="ECO:0000313" key="2">
    <source>
        <dbReference type="EMBL" id="CAH9135643.1"/>
    </source>
</evidence>
<dbReference type="EMBL" id="CAMAPF010000990">
    <property type="protein sequence ID" value="CAH9135643.1"/>
    <property type="molecule type" value="Genomic_DNA"/>
</dbReference>
<keyword evidence="1" id="KW-0472">Membrane</keyword>
<dbReference type="Proteomes" id="UP001152523">
    <property type="component" value="Unassembled WGS sequence"/>
</dbReference>
<evidence type="ECO:0000313" key="3">
    <source>
        <dbReference type="Proteomes" id="UP001152523"/>
    </source>
</evidence>
<gene>
    <name evidence="2" type="ORF">CEPIT_LOCUS34670</name>
</gene>
<sequence length="100" mass="11022">MSHHFRAPASILIILPHHRKPNPSKAHVRLAFAFLTLYLIAALIPLLLHQSNLPISCFLPHVPLYLFALGSDLLLGFAKFSEEGKPMLGCGVCGGILLEW</sequence>
<dbReference type="AlphaFoldDB" id="A0AAV0FJ03"/>
<organism evidence="2 3">
    <name type="scientific">Cuscuta epithymum</name>
    <dbReference type="NCBI Taxonomy" id="186058"/>
    <lineage>
        <taxon>Eukaryota</taxon>
        <taxon>Viridiplantae</taxon>
        <taxon>Streptophyta</taxon>
        <taxon>Embryophyta</taxon>
        <taxon>Tracheophyta</taxon>
        <taxon>Spermatophyta</taxon>
        <taxon>Magnoliopsida</taxon>
        <taxon>eudicotyledons</taxon>
        <taxon>Gunneridae</taxon>
        <taxon>Pentapetalae</taxon>
        <taxon>asterids</taxon>
        <taxon>lamiids</taxon>
        <taxon>Solanales</taxon>
        <taxon>Convolvulaceae</taxon>
        <taxon>Cuscuteae</taxon>
        <taxon>Cuscuta</taxon>
        <taxon>Cuscuta subgen. Cuscuta</taxon>
    </lineage>
</organism>